<dbReference type="PANTHER" id="PTHR32470">
    <property type="entry name" value="ADH DEHYDROGENASE [UBIQUINONE] 1 ALPHA SUBCOMPLEX ASSEMBLY FACTOR 2"/>
    <property type="match status" value="1"/>
</dbReference>
<name>A0AAE1D7A2_9GAST</name>
<dbReference type="GO" id="GO:0005739">
    <property type="term" value="C:mitochondrion"/>
    <property type="evidence" value="ECO:0007669"/>
    <property type="project" value="TreeGrafter"/>
</dbReference>
<accession>A0AAE1D7A2</accession>
<organism evidence="3 4">
    <name type="scientific">Elysia crispata</name>
    <name type="common">lettuce slug</name>
    <dbReference type="NCBI Taxonomy" id="231223"/>
    <lineage>
        <taxon>Eukaryota</taxon>
        <taxon>Metazoa</taxon>
        <taxon>Spiralia</taxon>
        <taxon>Lophotrochozoa</taxon>
        <taxon>Mollusca</taxon>
        <taxon>Gastropoda</taxon>
        <taxon>Heterobranchia</taxon>
        <taxon>Euthyneura</taxon>
        <taxon>Panpulmonata</taxon>
        <taxon>Sacoglossa</taxon>
        <taxon>Placobranchoidea</taxon>
        <taxon>Plakobranchidae</taxon>
        <taxon>Elysia</taxon>
    </lineage>
</organism>
<comment type="caution">
    <text evidence="3">The sequence shown here is derived from an EMBL/GenBank/DDBJ whole genome shotgun (WGS) entry which is preliminary data.</text>
</comment>
<dbReference type="PANTHER" id="PTHR32470:SF2">
    <property type="entry name" value="NADH DEHYDROGENASE [UBIQUINONE] 1 ALPHA SUBCOMPLEX ASSEMBLY FACTOR 2"/>
    <property type="match status" value="1"/>
</dbReference>
<proteinExistence type="inferred from homology"/>
<evidence type="ECO:0008006" key="5">
    <source>
        <dbReference type="Google" id="ProtNLM"/>
    </source>
</evidence>
<gene>
    <name evidence="3" type="ORF">RRG08_023493</name>
</gene>
<evidence type="ECO:0000313" key="4">
    <source>
        <dbReference type="Proteomes" id="UP001283361"/>
    </source>
</evidence>
<evidence type="ECO:0000256" key="2">
    <source>
        <dbReference type="SAM" id="MobiDB-lite"/>
    </source>
</evidence>
<dbReference type="Pfam" id="PF05071">
    <property type="entry name" value="NDUFA12"/>
    <property type="match status" value="1"/>
</dbReference>
<dbReference type="GO" id="GO:0032981">
    <property type="term" value="P:mitochondrial respiratory chain complex I assembly"/>
    <property type="evidence" value="ECO:0007669"/>
    <property type="project" value="TreeGrafter"/>
</dbReference>
<dbReference type="AlphaFoldDB" id="A0AAE1D7A2"/>
<dbReference type="GO" id="GO:0045271">
    <property type="term" value="C:respiratory chain complex I"/>
    <property type="evidence" value="ECO:0007669"/>
    <property type="project" value="InterPro"/>
</dbReference>
<dbReference type="Proteomes" id="UP001283361">
    <property type="component" value="Unassembled WGS sequence"/>
</dbReference>
<protein>
    <recommendedName>
        <fullName evidence="5">NADH dehydrogenase [ubiquinone] 1 alpha subcomplex assembly factor 2</fullName>
    </recommendedName>
</protein>
<keyword evidence="4" id="KW-1185">Reference proteome</keyword>
<evidence type="ECO:0000313" key="3">
    <source>
        <dbReference type="EMBL" id="KAK3759375.1"/>
    </source>
</evidence>
<sequence>MSRKPGNISRIFTNLKNSFFVAKQNNKYIGSDQFGNEYYEIIGDSNRNVRGQRYIKERTGASSHDIPDVPVEWDAWLRGRRKNPPTEEEIQRNYVKMMQKKMRAEQLENKYSGEKIEEGSEPNVLTETIVSNNPKTSFPKYEEFEDTPGQKYNKEGNKIS</sequence>
<dbReference type="InterPro" id="IPR007763">
    <property type="entry name" value="NDUFA12"/>
</dbReference>
<feature type="compositionally biased region" description="Polar residues" evidence="2">
    <location>
        <begin position="123"/>
        <end position="136"/>
    </location>
</feature>
<evidence type="ECO:0000256" key="1">
    <source>
        <dbReference type="ARBA" id="ARBA00007355"/>
    </source>
</evidence>
<dbReference type="EMBL" id="JAWDGP010005130">
    <property type="protein sequence ID" value="KAK3759375.1"/>
    <property type="molecule type" value="Genomic_DNA"/>
</dbReference>
<comment type="similarity">
    <text evidence="1">Belongs to the complex I NDUFA12 subunit family.</text>
</comment>
<dbReference type="InterPro" id="IPR052618">
    <property type="entry name" value="ComplexI_NDUFA12"/>
</dbReference>
<reference evidence="3" key="1">
    <citation type="journal article" date="2023" name="G3 (Bethesda)">
        <title>A reference genome for the long-term kleptoplast-retaining sea slug Elysia crispata morphotype clarki.</title>
        <authorList>
            <person name="Eastman K.E."/>
            <person name="Pendleton A.L."/>
            <person name="Shaikh M.A."/>
            <person name="Suttiyut T."/>
            <person name="Ogas R."/>
            <person name="Tomko P."/>
            <person name="Gavelis G."/>
            <person name="Widhalm J.R."/>
            <person name="Wisecaver J.H."/>
        </authorList>
    </citation>
    <scope>NUCLEOTIDE SEQUENCE</scope>
    <source>
        <strain evidence="3">ECLA1</strain>
    </source>
</reference>
<feature type="region of interest" description="Disordered" evidence="2">
    <location>
        <begin position="111"/>
        <end position="160"/>
    </location>
</feature>